<protein>
    <submittedName>
        <fullName evidence="2">Phospholipase A2</fullName>
    </submittedName>
</protein>
<evidence type="ECO:0000313" key="2">
    <source>
        <dbReference type="EMBL" id="GAA3574827.1"/>
    </source>
</evidence>
<keyword evidence="1" id="KW-0812">Transmembrane</keyword>
<proteinExistence type="predicted"/>
<evidence type="ECO:0000256" key="1">
    <source>
        <dbReference type="SAM" id="Phobius"/>
    </source>
</evidence>
<feature type="transmembrane region" description="Helical" evidence="1">
    <location>
        <begin position="277"/>
        <end position="298"/>
    </location>
</feature>
<feature type="transmembrane region" description="Helical" evidence="1">
    <location>
        <begin position="21"/>
        <end position="41"/>
    </location>
</feature>
<gene>
    <name evidence="2" type="ORF">GCM10022222_69220</name>
</gene>
<feature type="transmembrane region" description="Helical" evidence="1">
    <location>
        <begin position="437"/>
        <end position="457"/>
    </location>
</feature>
<feature type="transmembrane region" description="Helical" evidence="1">
    <location>
        <begin position="357"/>
        <end position="378"/>
    </location>
</feature>
<feature type="transmembrane region" description="Helical" evidence="1">
    <location>
        <begin position="477"/>
        <end position="497"/>
    </location>
</feature>
<dbReference type="EMBL" id="BAAAZN010000019">
    <property type="protein sequence ID" value="GAA3574827.1"/>
    <property type="molecule type" value="Genomic_DNA"/>
</dbReference>
<comment type="caution">
    <text evidence="2">The sequence shown here is derived from an EMBL/GenBank/DDBJ whole genome shotgun (WGS) entry which is preliminary data.</text>
</comment>
<feature type="transmembrane region" description="Helical" evidence="1">
    <location>
        <begin position="644"/>
        <end position="661"/>
    </location>
</feature>
<dbReference type="SUPFAM" id="SSF48619">
    <property type="entry name" value="Phospholipase A2, PLA2"/>
    <property type="match status" value="1"/>
</dbReference>
<keyword evidence="1" id="KW-1133">Transmembrane helix</keyword>
<organism evidence="2 3">
    <name type="scientific">Amycolatopsis ultiminotia</name>
    <dbReference type="NCBI Taxonomy" id="543629"/>
    <lineage>
        <taxon>Bacteria</taxon>
        <taxon>Bacillati</taxon>
        <taxon>Actinomycetota</taxon>
        <taxon>Actinomycetes</taxon>
        <taxon>Pseudonocardiales</taxon>
        <taxon>Pseudonocardiaceae</taxon>
        <taxon>Amycolatopsis</taxon>
    </lineage>
</organism>
<evidence type="ECO:0000313" key="3">
    <source>
        <dbReference type="Proteomes" id="UP001500689"/>
    </source>
</evidence>
<dbReference type="Proteomes" id="UP001500689">
    <property type="component" value="Unassembled WGS sequence"/>
</dbReference>
<feature type="transmembrane region" description="Helical" evidence="1">
    <location>
        <begin position="243"/>
        <end position="265"/>
    </location>
</feature>
<sequence length="722" mass="75085">MPADHDPAPVRVRRPLATSAWLLLVVLVVFGFGLIASRPAAPPDQGPPTGDALAAQNAIADLTHPGPAATALTRLPADFTAVSEVKPTAMAARDGTVRAVHPDGGCSTPWGDDNTKWDYAVPCKAHDLGYDLLRYADKKGHPLGPEVRASLDSRLSQDMHHACEINPMGSPRTCQLVASLYSAGLTMNSWHQRWGPPVADPIGSMVAGVLVIGCLLVARLRGWHAARRTSPRPVRARPGLPRPWVVIGAAGAVLLMVGESVTALADWAGAPEGAWWPLTWLAQLVPVLFFACGHANAAGWRAERDRGYRHYLAEQASPLLRPALIFAVVALLVPLALELLGIPSGTSATVMRIALHPLWLLGVYLLTIVCAPVLLAVYRRARLWSVAGLAALVVAGELAAGLTGSSWPRYGATLAVALLAQQAAFAHADGVRLPRPLLAAAAVTGVAGLTVATTGFGRSPVLLGSPGAPAALSAPPWTVLLLGLAQLGLAGLLAAPLRRWAGLRWVASATRLVLRAPMSLYLAFLSAMLLLIAVVYLPGRIVDGVSWLVRPRTAMAVALLLVPAGLVFWWFERRTGKPHDGPAPVPVRPEPPSGRVPVLLTRAAAALGIGYATLGVFGLALARFGAVAADADVLGTRFDPVQSLVHLLLGVLLLHTVRTGAATTAGTWLVCALACVPALVAAGGGVSPGAATIVLHVSTAAFALVAAGSCVLPSRRTAGAVT</sequence>
<dbReference type="Pfam" id="PF09056">
    <property type="entry name" value="Phospholip_A2_3"/>
    <property type="match status" value="1"/>
</dbReference>
<dbReference type="InterPro" id="IPR036444">
    <property type="entry name" value="PLipase_A2_dom_sf"/>
</dbReference>
<dbReference type="Gene3D" id="1.20.90.10">
    <property type="entry name" value="Phospholipase A2 domain"/>
    <property type="match status" value="1"/>
</dbReference>
<feature type="transmembrane region" description="Helical" evidence="1">
    <location>
        <begin position="693"/>
        <end position="712"/>
    </location>
</feature>
<keyword evidence="1" id="KW-0472">Membrane</keyword>
<feature type="transmembrane region" description="Helical" evidence="1">
    <location>
        <begin position="202"/>
        <end position="222"/>
    </location>
</feature>
<dbReference type="InterPro" id="IPR015141">
    <property type="entry name" value="PLipase_A2_prok/fun"/>
</dbReference>
<feature type="transmembrane region" description="Helical" evidence="1">
    <location>
        <begin position="603"/>
        <end position="624"/>
    </location>
</feature>
<name>A0ABP6Y028_9PSEU</name>
<feature type="transmembrane region" description="Helical" evidence="1">
    <location>
        <begin position="553"/>
        <end position="571"/>
    </location>
</feature>
<dbReference type="RefSeq" id="WP_344867360.1">
    <property type="nucleotide sequence ID" value="NZ_BAAAZN010000019.1"/>
</dbReference>
<keyword evidence="3" id="KW-1185">Reference proteome</keyword>
<feature type="transmembrane region" description="Helical" evidence="1">
    <location>
        <begin position="518"/>
        <end position="541"/>
    </location>
</feature>
<feature type="transmembrane region" description="Helical" evidence="1">
    <location>
        <begin position="319"/>
        <end position="337"/>
    </location>
</feature>
<accession>A0ABP6Y028</accession>
<feature type="transmembrane region" description="Helical" evidence="1">
    <location>
        <begin position="668"/>
        <end position="687"/>
    </location>
</feature>
<reference evidence="3" key="1">
    <citation type="journal article" date="2019" name="Int. J. Syst. Evol. Microbiol.">
        <title>The Global Catalogue of Microorganisms (GCM) 10K type strain sequencing project: providing services to taxonomists for standard genome sequencing and annotation.</title>
        <authorList>
            <consortium name="The Broad Institute Genomics Platform"/>
            <consortium name="The Broad Institute Genome Sequencing Center for Infectious Disease"/>
            <person name="Wu L."/>
            <person name="Ma J."/>
        </authorList>
    </citation>
    <scope>NUCLEOTIDE SEQUENCE [LARGE SCALE GENOMIC DNA]</scope>
    <source>
        <strain evidence="3">JCM 16898</strain>
    </source>
</reference>